<reference evidence="1" key="1">
    <citation type="submission" date="2018-06" db="EMBL/GenBank/DDBJ databases">
        <authorList>
            <person name="Zhirakovskaya E."/>
        </authorList>
    </citation>
    <scope>NUCLEOTIDE SEQUENCE</scope>
</reference>
<dbReference type="AlphaFoldDB" id="A0A3B0ZHC2"/>
<name>A0A3B0ZHC2_9ZZZZ</name>
<dbReference type="EMBL" id="UOFP01000192">
    <property type="protein sequence ID" value="VAW87633.1"/>
    <property type="molecule type" value="Genomic_DNA"/>
</dbReference>
<sequence>MGRNYEGALYNGGYGDLVALGENHLFAAYYVADADESPWIEGAILAWDDQAGTRVEFGKA</sequence>
<protein>
    <submittedName>
        <fullName evidence="1">Uncharacterized protein</fullName>
    </submittedName>
</protein>
<organism evidence="1">
    <name type="scientific">hydrothermal vent metagenome</name>
    <dbReference type="NCBI Taxonomy" id="652676"/>
    <lineage>
        <taxon>unclassified sequences</taxon>
        <taxon>metagenomes</taxon>
        <taxon>ecological metagenomes</taxon>
    </lineage>
</organism>
<evidence type="ECO:0000313" key="1">
    <source>
        <dbReference type="EMBL" id="VAW87633.1"/>
    </source>
</evidence>
<gene>
    <name evidence="1" type="ORF">MNBD_GAMMA18-57</name>
</gene>
<proteinExistence type="predicted"/>
<accession>A0A3B0ZHC2</accession>